<evidence type="ECO:0000313" key="10">
    <source>
        <dbReference type="Proteomes" id="UP000821853"/>
    </source>
</evidence>
<dbReference type="Pfam" id="PF02475">
    <property type="entry name" value="TRM5-TYW2_MTfase"/>
    <property type="match status" value="1"/>
</dbReference>
<dbReference type="GO" id="GO:0005737">
    <property type="term" value="C:cytoplasm"/>
    <property type="evidence" value="ECO:0007669"/>
    <property type="project" value="TreeGrafter"/>
</dbReference>
<name>A0A9J6FKN6_HAELO</name>
<organism evidence="9 10">
    <name type="scientific">Haemaphysalis longicornis</name>
    <name type="common">Bush tick</name>
    <dbReference type="NCBI Taxonomy" id="44386"/>
    <lineage>
        <taxon>Eukaryota</taxon>
        <taxon>Metazoa</taxon>
        <taxon>Ecdysozoa</taxon>
        <taxon>Arthropoda</taxon>
        <taxon>Chelicerata</taxon>
        <taxon>Arachnida</taxon>
        <taxon>Acari</taxon>
        <taxon>Parasitiformes</taxon>
        <taxon>Ixodida</taxon>
        <taxon>Ixodoidea</taxon>
        <taxon>Ixodidae</taxon>
        <taxon>Haemaphysalinae</taxon>
        <taxon>Haemaphysalis</taxon>
    </lineage>
</organism>
<dbReference type="InterPro" id="IPR056744">
    <property type="entry name" value="TRM5/TYW2-like_N"/>
</dbReference>
<dbReference type="GO" id="GO:0008175">
    <property type="term" value="F:tRNA methyltransferase activity"/>
    <property type="evidence" value="ECO:0007669"/>
    <property type="project" value="TreeGrafter"/>
</dbReference>
<dbReference type="VEuPathDB" id="VectorBase:HLOH_057132"/>
<dbReference type="Gene3D" id="3.40.50.150">
    <property type="entry name" value="Vaccinia Virus protein VP39"/>
    <property type="match status" value="1"/>
</dbReference>
<protein>
    <recommendedName>
        <fullName evidence="2">tRNA(Phe) (4-demethylwyosine(37)-C(7)) aminocarboxypropyltransferase</fullName>
        <ecNumber evidence="2">2.5.1.114</ecNumber>
    </recommendedName>
</protein>
<accession>A0A9J6FKN6</accession>
<gene>
    <name evidence="9" type="ORF">HPB48_014429</name>
</gene>
<comment type="catalytic activity">
    <reaction evidence="7">
        <text>4-demethylwyosine(37) in tRNA(Phe) + S-adenosyl-L-methionine = 4-demethyl-7-[(3S)-3-amino-3-carboxypropyl]wyosine(37) in tRNA(Phe) + S-methyl-5'-thioadenosine + H(+)</text>
        <dbReference type="Rhea" id="RHEA:36355"/>
        <dbReference type="Rhea" id="RHEA-COMP:10164"/>
        <dbReference type="Rhea" id="RHEA-COMP:10378"/>
        <dbReference type="ChEBI" id="CHEBI:15378"/>
        <dbReference type="ChEBI" id="CHEBI:17509"/>
        <dbReference type="ChEBI" id="CHEBI:59789"/>
        <dbReference type="ChEBI" id="CHEBI:64315"/>
        <dbReference type="ChEBI" id="CHEBI:73550"/>
        <dbReference type="EC" id="2.5.1.114"/>
    </reaction>
</comment>
<dbReference type="GO" id="GO:0031591">
    <property type="term" value="P:wybutosine biosynthetic process"/>
    <property type="evidence" value="ECO:0007669"/>
    <property type="project" value="TreeGrafter"/>
</dbReference>
<evidence type="ECO:0000256" key="3">
    <source>
        <dbReference type="ARBA" id="ARBA00022603"/>
    </source>
</evidence>
<dbReference type="PANTHER" id="PTHR23245">
    <property type="entry name" value="TRNA METHYLTRANSFERASE"/>
    <property type="match status" value="1"/>
</dbReference>
<dbReference type="GO" id="GO:0030488">
    <property type="term" value="P:tRNA methylation"/>
    <property type="evidence" value="ECO:0007669"/>
    <property type="project" value="TreeGrafter"/>
</dbReference>
<dbReference type="GO" id="GO:0102522">
    <property type="term" value="F:tRNA 4-demethylwyosine alpha-amino-alpha-carboxypropyltransferase activity"/>
    <property type="evidence" value="ECO:0007669"/>
    <property type="project" value="UniProtKB-EC"/>
</dbReference>
<keyword evidence="3" id="KW-0489">Methyltransferase</keyword>
<keyword evidence="6" id="KW-0819">tRNA processing</keyword>
<evidence type="ECO:0000256" key="1">
    <source>
        <dbReference type="ARBA" id="ARBA00004797"/>
    </source>
</evidence>
<dbReference type="CDD" id="cd02440">
    <property type="entry name" value="AdoMet_MTases"/>
    <property type="match status" value="1"/>
</dbReference>
<evidence type="ECO:0000256" key="4">
    <source>
        <dbReference type="ARBA" id="ARBA00022679"/>
    </source>
</evidence>
<dbReference type="Gene3D" id="3.30.300.110">
    <property type="entry name" value="Met-10+ protein-like domains"/>
    <property type="match status" value="1"/>
</dbReference>
<evidence type="ECO:0000256" key="7">
    <source>
        <dbReference type="ARBA" id="ARBA00049400"/>
    </source>
</evidence>
<dbReference type="EMBL" id="JABSTR010000004">
    <property type="protein sequence ID" value="KAH9366798.1"/>
    <property type="molecule type" value="Genomic_DNA"/>
</dbReference>
<keyword evidence="4" id="KW-0808">Transferase</keyword>
<evidence type="ECO:0000313" key="9">
    <source>
        <dbReference type="EMBL" id="KAH9366798.1"/>
    </source>
</evidence>
<dbReference type="AlphaFoldDB" id="A0A9J6FKN6"/>
<proteinExistence type="predicted"/>
<comment type="pathway">
    <text evidence="1">tRNA modification; wybutosine-tRNA(Phe) biosynthesis.</text>
</comment>
<dbReference type="PROSITE" id="PS51684">
    <property type="entry name" value="SAM_MT_TRM5_TYW2"/>
    <property type="match status" value="1"/>
</dbReference>
<dbReference type="Pfam" id="PF25133">
    <property type="entry name" value="TYW2_N_2"/>
    <property type="match status" value="1"/>
</dbReference>
<dbReference type="OrthoDB" id="408788at2759"/>
<dbReference type="SUPFAM" id="SSF53335">
    <property type="entry name" value="S-adenosyl-L-methionine-dependent methyltransferases"/>
    <property type="match status" value="1"/>
</dbReference>
<dbReference type="EC" id="2.5.1.114" evidence="2"/>
<dbReference type="PANTHER" id="PTHR23245:SF25">
    <property type="entry name" value="TRNA WYBUTOSINE-SYNTHESIZING PROTEIN 2 HOMOLOG"/>
    <property type="match status" value="1"/>
</dbReference>
<evidence type="ECO:0000256" key="2">
    <source>
        <dbReference type="ARBA" id="ARBA00012265"/>
    </source>
</evidence>
<dbReference type="Proteomes" id="UP000821853">
    <property type="component" value="Chromosome 2"/>
</dbReference>
<feature type="domain" description="SAM-dependent methyltransferase TRM5/TYW2-type" evidence="8">
    <location>
        <begin position="40"/>
        <end position="310"/>
    </location>
</feature>
<reference evidence="9 10" key="1">
    <citation type="journal article" date="2020" name="Cell">
        <title>Large-Scale Comparative Analyses of Tick Genomes Elucidate Their Genetic Diversity and Vector Capacities.</title>
        <authorList>
            <consortium name="Tick Genome and Microbiome Consortium (TIGMIC)"/>
            <person name="Jia N."/>
            <person name="Wang J."/>
            <person name="Shi W."/>
            <person name="Du L."/>
            <person name="Sun Y."/>
            <person name="Zhan W."/>
            <person name="Jiang J.F."/>
            <person name="Wang Q."/>
            <person name="Zhang B."/>
            <person name="Ji P."/>
            <person name="Bell-Sakyi L."/>
            <person name="Cui X.M."/>
            <person name="Yuan T.T."/>
            <person name="Jiang B.G."/>
            <person name="Yang W.F."/>
            <person name="Lam T.T."/>
            <person name="Chang Q.C."/>
            <person name="Ding S.J."/>
            <person name="Wang X.J."/>
            <person name="Zhu J.G."/>
            <person name="Ruan X.D."/>
            <person name="Zhao L."/>
            <person name="Wei J.T."/>
            <person name="Ye R.Z."/>
            <person name="Que T.C."/>
            <person name="Du C.H."/>
            <person name="Zhou Y.H."/>
            <person name="Cheng J.X."/>
            <person name="Dai P.F."/>
            <person name="Guo W.B."/>
            <person name="Han X.H."/>
            <person name="Huang E.J."/>
            <person name="Li L.F."/>
            <person name="Wei W."/>
            <person name="Gao Y.C."/>
            <person name="Liu J.Z."/>
            <person name="Shao H.Z."/>
            <person name="Wang X."/>
            <person name="Wang C.C."/>
            <person name="Yang T.C."/>
            <person name="Huo Q.B."/>
            <person name="Li W."/>
            <person name="Chen H.Y."/>
            <person name="Chen S.E."/>
            <person name="Zhou L.G."/>
            <person name="Ni X.B."/>
            <person name="Tian J.H."/>
            <person name="Sheng Y."/>
            <person name="Liu T."/>
            <person name="Pan Y.S."/>
            <person name="Xia L.Y."/>
            <person name="Li J."/>
            <person name="Zhao F."/>
            <person name="Cao W.C."/>
        </authorList>
    </citation>
    <scope>NUCLEOTIDE SEQUENCE [LARGE SCALE GENOMIC DNA]</scope>
    <source>
        <strain evidence="9">HaeL-2018</strain>
    </source>
</reference>
<dbReference type="InterPro" id="IPR056743">
    <property type="entry name" value="TRM5-TYW2-like_MTfase"/>
</dbReference>
<keyword evidence="5" id="KW-0949">S-adenosyl-L-methionine</keyword>
<evidence type="ECO:0000259" key="8">
    <source>
        <dbReference type="PROSITE" id="PS51684"/>
    </source>
</evidence>
<sequence length="329" mass="37005">MGRQDSPHQRLRCAIKELLEENGYSEDDVRQLLDQVPRGWERHGDLVLFSRAAIYDPRWDRVRSRLWSVCCEKLQCQRLAIGGSIASDGHRTPRVELVVGDHGWVTHVDNKIKYTFDVTQCMFSAGNVTEKLRVASLPCRGQTVVDLYAGIGYFTLPYLVHAGASHVHACEWNPAAVEALRKNLQLNGVADRCTVHVGDCRQACPERVADRVNLGLIPSSAEGWPTACRALNPDRECCWMHVHENVECKPSTTETKRELWQDRARQVCAAMEDLLRHHGRGWTVTCEHIERVKSYAPHVDHLVLDLRCQQLSGGVCGSKTGVTAVSETH</sequence>
<keyword evidence="10" id="KW-1185">Reference proteome</keyword>
<dbReference type="InterPro" id="IPR030382">
    <property type="entry name" value="MeTrfase_TRM5/TYW2"/>
</dbReference>
<evidence type="ECO:0000256" key="6">
    <source>
        <dbReference type="ARBA" id="ARBA00022694"/>
    </source>
</evidence>
<dbReference type="InterPro" id="IPR029063">
    <property type="entry name" value="SAM-dependent_MTases_sf"/>
</dbReference>
<dbReference type="OMA" id="APGVWHV"/>
<comment type="caution">
    <text evidence="9">The sequence shown here is derived from an EMBL/GenBank/DDBJ whole genome shotgun (WGS) entry which is preliminary data.</text>
</comment>
<evidence type="ECO:0000256" key="5">
    <source>
        <dbReference type="ARBA" id="ARBA00022691"/>
    </source>
</evidence>
<dbReference type="FunFam" id="3.40.50.150:FF:000131">
    <property type="entry name" value="tRNA wybutosine-synthesizing protein 2/3/4"/>
    <property type="match status" value="1"/>
</dbReference>